<dbReference type="InterPro" id="IPR052551">
    <property type="entry name" value="UV-DNA_repair_photolyase"/>
</dbReference>
<dbReference type="InterPro" id="IPR014729">
    <property type="entry name" value="Rossmann-like_a/b/a_fold"/>
</dbReference>
<name>A0ABU5SK62_9BACT</name>
<dbReference type="Gene3D" id="1.10.579.10">
    <property type="entry name" value="DNA Cyclobutane Dipyrimidine Photolyase, subunit A, domain 3"/>
    <property type="match status" value="1"/>
</dbReference>
<dbReference type="Gene3D" id="3.40.50.620">
    <property type="entry name" value="HUPs"/>
    <property type="match status" value="1"/>
</dbReference>
<proteinExistence type="predicted"/>
<dbReference type="InterPro" id="IPR036134">
    <property type="entry name" value="Crypto/Photolyase_FAD-like_sf"/>
</dbReference>
<evidence type="ECO:0000313" key="1">
    <source>
        <dbReference type="EMBL" id="MEA5427693.1"/>
    </source>
</evidence>
<organism evidence="1 2">
    <name type="scientific">Arcicella lustrica</name>
    <dbReference type="NCBI Taxonomy" id="2984196"/>
    <lineage>
        <taxon>Bacteria</taxon>
        <taxon>Pseudomonadati</taxon>
        <taxon>Bacteroidota</taxon>
        <taxon>Cytophagia</taxon>
        <taxon>Cytophagales</taxon>
        <taxon>Flectobacillaceae</taxon>
        <taxon>Arcicella</taxon>
    </lineage>
</organism>
<evidence type="ECO:0000313" key="2">
    <source>
        <dbReference type="Proteomes" id="UP001302222"/>
    </source>
</evidence>
<protein>
    <submittedName>
        <fullName evidence="1">Cryptochrome/photolyase family protein</fullName>
    </submittedName>
</protein>
<dbReference type="SUPFAM" id="SSF48173">
    <property type="entry name" value="Cryptochrome/photolyase FAD-binding domain"/>
    <property type="match status" value="1"/>
</dbReference>
<dbReference type="Gene3D" id="1.10.10.1710">
    <property type="entry name" value="Deoxyribodipyrimidine photolyase-related"/>
    <property type="match status" value="1"/>
</dbReference>
<keyword evidence="2" id="KW-1185">Reference proteome</keyword>
<accession>A0ABU5SK62</accession>
<dbReference type="EMBL" id="JAYGIM010000010">
    <property type="protein sequence ID" value="MEA5427693.1"/>
    <property type="molecule type" value="Genomic_DNA"/>
</dbReference>
<gene>
    <name evidence="1" type="ORF">VB798_13975</name>
</gene>
<sequence>MRTIKLIFPHQLLQFSPLFAIDGPIYLVEEFLFFRQYNFHKQKIAFHRATMKYYENFLLEKNFSVNYVQAIEKESDIRKLIPHLHSLGVETIVLIDPVDDWLLRRIKASCHKLNIKIKVLESPMFLNTTKELEHFFKPSKKKFFQTEFYKQERINRKILLEESGEPMGGQWTFDVDNRKKYPKGKSIVKCEYPKVDDYTKGAREYTNQYFSNNIGSFTDTLNYPIGFAASEQWLDQFLENRMAEFGDYEDAIVHTEILLNHSLLTPMLNIGMLSPTQILRHTLSYSLANDVAINSLEGFIRQIIGWREFIRGVYISKGREERTKNYWGFTKKIPKSFYDGTTGIFPIDETIKKVLKTGYCHHIERLMVLGNFMLLCEFDPDEVYRWFMELFIDAYDWVMVPNVYGMSQFADGGMMSTKPYISASNYLIKMSDYPKGDWQDTWDALFWRFLDKQRAFFLKNPRLSMLVKTFDKWDESKKQAIHHHANEYLKSL</sequence>
<dbReference type="Pfam" id="PF04244">
    <property type="entry name" value="DPRP"/>
    <property type="match status" value="1"/>
</dbReference>
<dbReference type="Gene3D" id="1.25.40.80">
    <property type="match status" value="1"/>
</dbReference>
<dbReference type="InterPro" id="IPR007357">
    <property type="entry name" value="PhrB-like"/>
</dbReference>
<comment type="caution">
    <text evidence="1">The sequence shown here is derived from an EMBL/GenBank/DDBJ whole genome shotgun (WGS) entry which is preliminary data.</text>
</comment>
<dbReference type="Proteomes" id="UP001302222">
    <property type="component" value="Unassembled WGS sequence"/>
</dbReference>
<dbReference type="PANTHER" id="PTHR38657">
    <property type="entry name" value="SLR1343 PROTEIN"/>
    <property type="match status" value="1"/>
</dbReference>
<reference evidence="1 2" key="1">
    <citation type="submission" date="2023-12" db="EMBL/GenBank/DDBJ databases">
        <title>Novel species of the genus Arcicella isolated from rivers.</title>
        <authorList>
            <person name="Lu H."/>
        </authorList>
    </citation>
    <scope>NUCLEOTIDE SEQUENCE [LARGE SCALE GENOMIC DNA]</scope>
    <source>
        <strain evidence="1 2">DC25W</strain>
    </source>
</reference>
<dbReference type="RefSeq" id="WP_323259328.1">
    <property type="nucleotide sequence ID" value="NZ_JAYGIM010000010.1"/>
</dbReference>
<dbReference type="PANTHER" id="PTHR38657:SF1">
    <property type="entry name" value="SLR1343 PROTEIN"/>
    <property type="match status" value="1"/>
</dbReference>